<organism evidence="2 3">
    <name type="scientific">Anaerotruncus colihominis</name>
    <dbReference type="NCBI Taxonomy" id="169435"/>
    <lineage>
        <taxon>Bacteria</taxon>
        <taxon>Bacillati</taxon>
        <taxon>Bacillota</taxon>
        <taxon>Clostridia</taxon>
        <taxon>Eubacteriales</taxon>
        <taxon>Oscillospiraceae</taxon>
        <taxon>Anaerotruncus</taxon>
    </lineage>
</organism>
<dbReference type="SUPFAM" id="SSF103473">
    <property type="entry name" value="MFS general substrate transporter"/>
    <property type="match status" value="1"/>
</dbReference>
<feature type="transmembrane region" description="Helical" evidence="1">
    <location>
        <begin position="241"/>
        <end position="265"/>
    </location>
</feature>
<evidence type="ECO:0008006" key="4">
    <source>
        <dbReference type="Google" id="ProtNLM"/>
    </source>
</evidence>
<feature type="transmembrane region" description="Helical" evidence="1">
    <location>
        <begin position="110"/>
        <end position="131"/>
    </location>
</feature>
<sequence>MSTNNNDRKLPMRVLMGYPLLNVSATLQMLLQMYFLLMFFTNFLGISGTAAGLIIMIARIWDFINDPMVGIIVEKSRRPNKCIFFMRCALVPVGIFMVLCYSAPDLSYTMKVVWAAVSFIGLGMSQTVFSISKDSLRPKLTSNGAERAKLNVYDNVYNTILNAVVPAVTMPLVGWLAGYGEATAFAKLAAIYAVVYAIIGYVGTCTVKGYEYEDYEEEGNVKSAAPSAGQMIKALAENRPALAVLTMQVVKMLISSIGGAVMVYYCTYNLGDVNAMSYASVPSTIVGLVPVLLLVPLYKRFGNAGTGLIGCTLAALSLLAAVITGVPSVTFYVVITTVQSLGPVMVSAVVPQCIMDCVDYGEWKTGHKNTSVIMSAYGIGTKIGLAFGTTVAGFVLDAVGFDPTAATQPANVLSAFFHLQFTAQLAVYVVMGLLLLYIYKIEKKLPELKKEIEARKAAQ</sequence>
<feature type="transmembrane region" description="Helical" evidence="1">
    <location>
        <begin position="416"/>
        <end position="439"/>
    </location>
</feature>
<proteinExistence type="predicted"/>
<feature type="transmembrane region" description="Helical" evidence="1">
    <location>
        <begin position="156"/>
        <end position="178"/>
    </location>
</feature>
<gene>
    <name evidence="2" type="ORF">D0435_02185</name>
</gene>
<dbReference type="GO" id="GO:0006814">
    <property type="term" value="P:sodium ion transport"/>
    <property type="evidence" value="ECO:0007669"/>
    <property type="project" value="InterPro"/>
</dbReference>
<evidence type="ECO:0000313" key="3">
    <source>
        <dbReference type="Proteomes" id="UP000446866"/>
    </source>
</evidence>
<name>A0A845QI81_9FIRM</name>
<dbReference type="RefSeq" id="WP_160200784.1">
    <property type="nucleotide sequence ID" value="NZ_QXWK01000002.1"/>
</dbReference>
<keyword evidence="3" id="KW-1185">Reference proteome</keyword>
<dbReference type="GO" id="GO:0008643">
    <property type="term" value="P:carbohydrate transport"/>
    <property type="evidence" value="ECO:0007669"/>
    <property type="project" value="InterPro"/>
</dbReference>
<keyword evidence="1" id="KW-1133">Transmembrane helix</keyword>
<feature type="transmembrane region" description="Helical" evidence="1">
    <location>
        <begin position="37"/>
        <end position="61"/>
    </location>
</feature>
<evidence type="ECO:0000313" key="2">
    <source>
        <dbReference type="EMBL" id="NBH60483.1"/>
    </source>
</evidence>
<feature type="transmembrane region" description="Helical" evidence="1">
    <location>
        <begin position="371"/>
        <end position="396"/>
    </location>
</feature>
<feature type="transmembrane region" description="Helical" evidence="1">
    <location>
        <begin position="82"/>
        <end position="104"/>
    </location>
</feature>
<keyword evidence="1" id="KW-0812">Transmembrane</keyword>
<dbReference type="Proteomes" id="UP000446866">
    <property type="component" value="Unassembled WGS sequence"/>
</dbReference>
<dbReference type="InterPro" id="IPR001927">
    <property type="entry name" value="Na/Gal_symport"/>
</dbReference>
<keyword evidence="1" id="KW-0472">Membrane</keyword>
<dbReference type="NCBIfam" id="TIGR00792">
    <property type="entry name" value="gph"/>
    <property type="match status" value="1"/>
</dbReference>
<dbReference type="PANTHER" id="PTHR11328:SF24">
    <property type="entry name" value="MAJOR FACILITATOR SUPERFAMILY (MFS) PROFILE DOMAIN-CONTAINING PROTEIN"/>
    <property type="match status" value="1"/>
</dbReference>
<dbReference type="AlphaFoldDB" id="A0A845QI81"/>
<dbReference type="InterPro" id="IPR039672">
    <property type="entry name" value="MFS_2"/>
</dbReference>
<feature type="transmembrane region" description="Helical" evidence="1">
    <location>
        <begin position="277"/>
        <end position="298"/>
    </location>
</feature>
<evidence type="ECO:0000256" key="1">
    <source>
        <dbReference type="SAM" id="Phobius"/>
    </source>
</evidence>
<feature type="transmembrane region" description="Helical" evidence="1">
    <location>
        <begin position="184"/>
        <end position="203"/>
    </location>
</feature>
<dbReference type="InterPro" id="IPR036259">
    <property type="entry name" value="MFS_trans_sf"/>
</dbReference>
<feature type="transmembrane region" description="Helical" evidence="1">
    <location>
        <begin position="329"/>
        <end position="350"/>
    </location>
</feature>
<dbReference type="Pfam" id="PF13347">
    <property type="entry name" value="MFS_2"/>
    <property type="match status" value="1"/>
</dbReference>
<dbReference type="EMBL" id="QXWK01000002">
    <property type="protein sequence ID" value="NBH60483.1"/>
    <property type="molecule type" value="Genomic_DNA"/>
</dbReference>
<dbReference type="PANTHER" id="PTHR11328">
    <property type="entry name" value="MAJOR FACILITATOR SUPERFAMILY DOMAIN-CONTAINING PROTEIN"/>
    <property type="match status" value="1"/>
</dbReference>
<feature type="transmembrane region" description="Helical" evidence="1">
    <location>
        <begin position="305"/>
        <end position="323"/>
    </location>
</feature>
<accession>A0A845QI81</accession>
<dbReference type="GO" id="GO:0005886">
    <property type="term" value="C:plasma membrane"/>
    <property type="evidence" value="ECO:0007669"/>
    <property type="project" value="TreeGrafter"/>
</dbReference>
<comment type="caution">
    <text evidence="2">The sequence shown here is derived from an EMBL/GenBank/DDBJ whole genome shotgun (WGS) entry which is preliminary data.</text>
</comment>
<dbReference type="Gene3D" id="1.20.1250.20">
    <property type="entry name" value="MFS general substrate transporter like domains"/>
    <property type="match status" value="1"/>
</dbReference>
<reference evidence="2 3" key="1">
    <citation type="submission" date="2018-08" db="EMBL/GenBank/DDBJ databases">
        <title>Murine metabolic-syndrome-specific gut microbial biobank.</title>
        <authorList>
            <person name="Liu C."/>
        </authorList>
    </citation>
    <scope>NUCLEOTIDE SEQUENCE [LARGE SCALE GENOMIC DNA]</scope>
    <source>
        <strain evidence="2 3">28</strain>
    </source>
</reference>
<feature type="transmembrane region" description="Helical" evidence="1">
    <location>
        <begin position="12"/>
        <end position="31"/>
    </location>
</feature>
<dbReference type="GO" id="GO:0015293">
    <property type="term" value="F:symporter activity"/>
    <property type="evidence" value="ECO:0007669"/>
    <property type="project" value="InterPro"/>
</dbReference>
<protein>
    <recommendedName>
        <fullName evidence="4">MFS transporter</fullName>
    </recommendedName>
</protein>